<proteinExistence type="predicted"/>
<dbReference type="SUPFAM" id="SSF49265">
    <property type="entry name" value="Fibronectin type III"/>
    <property type="match status" value="1"/>
</dbReference>
<keyword evidence="5" id="KW-0732">Signal</keyword>
<dbReference type="PROSITE" id="PS50835">
    <property type="entry name" value="IG_LIKE"/>
    <property type="match status" value="5"/>
</dbReference>
<dbReference type="SUPFAM" id="SSF48726">
    <property type="entry name" value="Immunoglobulin"/>
    <property type="match status" value="5"/>
</dbReference>
<name>A0ABM1S2D2_LIMPO</name>
<feature type="chain" id="PRO_5046729756" evidence="5">
    <location>
        <begin position="17"/>
        <end position="805"/>
    </location>
</feature>
<comment type="subcellular location">
    <subcellularLocation>
        <location evidence="1">Membrane</location>
        <topology evidence="1">Single-pass membrane protein</topology>
    </subcellularLocation>
</comment>
<dbReference type="InterPro" id="IPR003598">
    <property type="entry name" value="Ig_sub2"/>
</dbReference>
<dbReference type="InterPro" id="IPR003961">
    <property type="entry name" value="FN3_dom"/>
</dbReference>
<evidence type="ECO:0000259" key="6">
    <source>
        <dbReference type="PROSITE" id="PS50835"/>
    </source>
</evidence>
<evidence type="ECO:0000256" key="1">
    <source>
        <dbReference type="ARBA" id="ARBA00004167"/>
    </source>
</evidence>
<dbReference type="SMART" id="SM00408">
    <property type="entry name" value="IGc2"/>
    <property type="match status" value="3"/>
</dbReference>
<organism evidence="8 9">
    <name type="scientific">Limulus polyphemus</name>
    <name type="common">Atlantic horseshoe crab</name>
    <dbReference type="NCBI Taxonomy" id="6850"/>
    <lineage>
        <taxon>Eukaryota</taxon>
        <taxon>Metazoa</taxon>
        <taxon>Ecdysozoa</taxon>
        <taxon>Arthropoda</taxon>
        <taxon>Chelicerata</taxon>
        <taxon>Merostomata</taxon>
        <taxon>Xiphosura</taxon>
        <taxon>Limulidae</taxon>
        <taxon>Limulus</taxon>
    </lineage>
</organism>
<keyword evidence="2 4" id="KW-0472">Membrane</keyword>
<keyword evidence="4" id="KW-0812">Transmembrane</keyword>
<dbReference type="InterPro" id="IPR013783">
    <property type="entry name" value="Ig-like_fold"/>
</dbReference>
<evidence type="ECO:0000256" key="4">
    <source>
        <dbReference type="SAM" id="Phobius"/>
    </source>
</evidence>
<dbReference type="Proteomes" id="UP000694941">
    <property type="component" value="Unplaced"/>
</dbReference>
<feature type="signal peptide" evidence="5">
    <location>
        <begin position="1"/>
        <end position="16"/>
    </location>
</feature>
<dbReference type="Pfam" id="PF13927">
    <property type="entry name" value="Ig_3"/>
    <property type="match status" value="1"/>
</dbReference>
<dbReference type="CDD" id="cd00063">
    <property type="entry name" value="FN3"/>
    <property type="match status" value="1"/>
</dbReference>
<dbReference type="InterPro" id="IPR013162">
    <property type="entry name" value="CD80_C2-set"/>
</dbReference>
<dbReference type="InterPro" id="IPR036116">
    <property type="entry name" value="FN3_sf"/>
</dbReference>
<evidence type="ECO:0000313" key="9">
    <source>
        <dbReference type="RefSeq" id="XP_022237787.1"/>
    </source>
</evidence>
<accession>A0ABM1S2D2</accession>
<evidence type="ECO:0000256" key="3">
    <source>
        <dbReference type="ARBA" id="ARBA00023157"/>
    </source>
</evidence>
<keyword evidence="3" id="KW-1015">Disulfide bond</keyword>
<dbReference type="InterPro" id="IPR003599">
    <property type="entry name" value="Ig_sub"/>
</dbReference>
<dbReference type="RefSeq" id="XP_022237787.1">
    <property type="nucleotide sequence ID" value="XM_022382079.1"/>
</dbReference>
<feature type="transmembrane region" description="Helical" evidence="4">
    <location>
        <begin position="638"/>
        <end position="660"/>
    </location>
</feature>
<evidence type="ECO:0000259" key="7">
    <source>
        <dbReference type="PROSITE" id="PS50853"/>
    </source>
</evidence>
<reference evidence="9" key="1">
    <citation type="submission" date="2025-08" db="UniProtKB">
        <authorList>
            <consortium name="RefSeq"/>
        </authorList>
    </citation>
    <scope>IDENTIFICATION</scope>
    <source>
        <tissue evidence="9">Muscle</tissue>
    </source>
</reference>
<evidence type="ECO:0000256" key="5">
    <source>
        <dbReference type="SAM" id="SignalP"/>
    </source>
</evidence>
<evidence type="ECO:0000256" key="2">
    <source>
        <dbReference type="ARBA" id="ARBA00023136"/>
    </source>
</evidence>
<dbReference type="PANTHER" id="PTHR23278:SF19">
    <property type="entry name" value="OBSCURIN"/>
    <property type="match status" value="1"/>
</dbReference>
<feature type="domain" description="Ig-like" evidence="6">
    <location>
        <begin position="12"/>
        <end position="123"/>
    </location>
</feature>
<dbReference type="PROSITE" id="PS50853">
    <property type="entry name" value="FN3"/>
    <property type="match status" value="1"/>
</dbReference>
<feature type="domain" description="Ig-like" evidence="6">
    <location>
        <begin position="134"/>
        <end position="229"/>
    </location>
</feature>
<dbReference type="PANTHER" id="PTHR23278">
    <property type="entry name" value="SIDESTEP PROTEIN"/>
    <property type="match status" value="1"/>
</dbReference>
<protein>
    <submittedName>
        <fullName evidence="9">Nephrin-like isoform X1</fullName>
    </submittedName>
</protein>
<dbReference type="SMART" id="SM00409">
    <property type="entry name" value="IG"/>
    <property type="match status" value="4"/>
</dbReference>
<feature type="domain" description="Ig-like" evidence="6">
    <location>
        <begin position="238"/>
        <end position="324"/>
    </location>
</feature>
<evidence type="ECO:0000313" key="8">
    <source>
        <dbReference type="Proteomes" id="UP000694941"/>
    </source>
</evidence>
<dbReference type="InterPro" id="IPR007110">
    <property type="entry name" value="Ig-like_dom"/>
</dbReference>
<feature type="domain" description="Fibronectin type-III" evidence="7">
    <location>
        <begin position="529"/>
        <end position="626"/>
    </location>
</feature>
<dbReference type="GeneID" id="106478478"/>
<feature type="domain" description="Ig-like" evidence="6">
    <location>
        <begin position="337"/>
        <end position="423"/>
    </location>
</feature>
<dbReference type="Gene3D" id="2.60.40.10">
    <property type="entry name" value="Immunoglobulins"/>
    <property type="match status" value="6"/>
</dbReference>
<dbReference type="InterPro" id="IPR036179">
    <property type="entry name" value="Ig-like_dom_sf"/>
</dbReference>
<feature type="domain" description="Ig-like" evidence="6">
    <location>
        <begin position="434"/>
        <end position="523"/>
    </location>
</feature>
<keyword evidence="4" id="KW-1133">Transmembrane helix</keyword>
<dbReference type="Pfam" id="PF08205">
    <property type="entry name" value="C2-set_2"/>
    <property type="match status" value="2"/>
</dbReference>
<keyword evidence="8" id="KW-1185">Reference proteome</keyword>
<sequence>MFLYIILEVLLPSSLALSRDLDLFQAVIGGQAHLPCDVTAPSSDDSVSLVLWYRSNINAPIFSVDCRNGPLENSQHFPSDYLGKRGTFDLSTRPAVFTINPVLPEDEGKYRCRIDYRRARTFNVRMKLQVITPPTSVVIVDQNNQRLRNIIGPYNEGSRIVLRCIAEGGKPPPAVTWWRSSVLIDNHYMQIDSDKVENQLFIDLNRQDFNMSLTCQASNTNLTSPKNVSVNVDMNLKPLDVHIMYAKPYISAGQRVSVQCRTSGSRPAAHLAWFKEGQLMEGSKDVTDRNGIWTISTLVFTPSSDDNGKYISCQTMNPNFPNFTRQDGWNLNVYYKPEVFVSLELSHPSEKLHEGDSIFLECRAHSNPIITSILWYFEDNLLTSNSTADIFVRNQSIEIKNAQRRHSGKYNCAAENAEGRSTSNGFQLNIKYAPICKDGQKTAYTVSLNEGVQVTCEVDADPTTINFLWHFNNSVESREILSVRSDGLVSSARYIHRQHDDFGVLTCRGQNSVGVQKEPCRYSLIPVGPPDPVHSCNVSNCSSGSFILECSPGDDGGLPQSFHLEVYSSESNVLLANLTRLSNPVFQATNLPAGESFYLIVYAANAKGQSQGVRTTAKIPLSAKRQLGKFSSSGLRPLLGVLVGTVASLVLMAIIIVIIIRMRGMEAQPNGKGDHSTSRMSFHQYDKPVEEGSHSHEISEFQNRFNTKDLDTRSSDCLTTEDSHSFQYPDPYYPRLKTPPMAVRLRVTADNHPSEQESMIKAKDLTWAVKSEDFRINIDHIEPYISTINYSQVNHQDEYKMSTPV</sequence>
<gene>
    <name evidence="9" type="primary">LOC106478478</name>
</gene>